<dbReference type="InterPro" id="IPR013762">
    <property type="entry name" value="Integrase-like_cat_sf"/>
</dbReference>
<name>A0ABV7KG55_9HYPH</name>
<protein>
    <submittedName>
        <fullName evidence="3">Tyrosine-type recombinase/integrase</fullName>
    </submittedName>
</protein>
<dbReference type="RefSeq" id="WP_378222651.1">
    <property type="nucleotide sequence ID" value="NZ_JBHRTK010000016.1"/>
</dbReference>
<evidence type="ECO:0000313" key="4">
    <source>
        <dbReference type="Proteomes" id="UP001595583"/>
    </source>
</evidence>
<dbReference type="Proteomes" id="UP001595583">
    <property type="component" value="Unassembled WGS sequence"/>
</dbReference>
<proteinExistence type="predicted"/>
<dbReference type="InterPro" id="IPR011010">
    <property type="entry name" value="DNA_brk_join_enz"/>
</dbReference>
<keyword evidence="1" id="KW-0233">DNA recombination</keyword>
<comment type="caution">
    <text evidence="3">The sequence shown here is derived from an EMBL/GenBank/DDBJ whole genome shotgun (WGS) entry which is preliminary data.</text>
</comment>
<evidence type="ECO:0000313" key="3">
    <source>
        <dbReference type="EMBL" id="MFC3207986.1"/>
    </source>
</evidence>
<feature type="domain" description="Tyr recombinase" evidence="2">
    <location>
        <begin position="57"/>
        <end position="229"/>
    </location>
</feature>
<keyword evidence="4" id="KW-1185">Reference proteome</keyword>
<dbReference type="SUPFAM" id="SSF56349">
    <property type="entry name" value="DNA breaking-rejoining enzymes"/>
    <property type="match status" value="1"/>
</dbReference>
<dbReference type="Gene3D" id="1.10.443.10">
    <property type="entry name" value="Intergrase catalytic core"/>
    <property type="match status" value="1"/>
</dbReference>
<organism evidence="3 4">
    <name type="scientific">Aquamicrobium soli</name>
    <dbReference type="NCBI Taxonomy" id="1811518"/>
    <lineage>
        <taxon>Bacteria</taxon>
        <taxon>Pseudomonadati</taxon>
        <taxon>Pseudomonadota</taxon>
        <taxon>Alphaproteobacteria</taxon>
        <taxon>Hyphomicrobiales</taxon>
        <taxon>Phyllobacteriaceae</taxon>
        <taxon>Aquamicrobium</taxon>
    </lineage>
</organism>
<reference evidence="4" key="1">
    <citation type="journal article" date="2019" name="Int. J. Syst. Evol. Microbiol.">
        <title>The Global Catalogue of Microorganisms (GCM) 10K type strain sequencing project: providing services to taxonomists for standard genome sequencing and annotation.</title>
        <authorList>
            <consortium name="The Broad Institute Genomics Platform"/>
            <consortium name="The Broad Institute Genome Sequencing Center for Infectious Disease"/>
            <person name="Wu L."/>
            <person name="Ma J."/>
        </authorList>
    </citation>
    <scope>NUCLEOTIDE SEQUENCE [LARGE SCALE GENOMIC DNA]</scope>
    <source>
        <strain evidence="4">KCTC 52165</strain>
    </source>
</reference>
<evidence type="ECO:0000259" key="2">
    <source>
        <dbReference type="PROSITE" id="PS51898"/>
    </source>
</evidence>
<dbReference type="PROSITE" id="PS51898">
    <property type="entry name" value="TYR_RECOMBINASE"/>
    <property type="match status" value="1"/>
</dbReference>
<evidence type="ECO:0000256" key="1">
    <source>
        <dbReference type="ARBA" id="ARBA00023172"/>
    </source>
</evidence>
<dbReference type="EMBL" id="JBHRTK010000016">
    <property type="protein sequence ID" value="MFC3207986.1"/>
    <property type="molecule type" value="Genomic_DNA"/>
</dbReference>
<gene>
    <name evidence="3" type="ORF">ACFOHJ_17325</name>
</gene>
<dbReference type="InterPro" id="IPR002104">
    <property type="entry name" value="Integrase_catalytic"/>
</dbReference>
<dbReference type="Pfam" id="PF00589">
    <property type="entry name" value="Phage_integrase"/>
    <property type="match status" value="1"/>
</dbReference>
<accession>A0ABV7KG55</accession>
<sequence length="240" mass="27036">MYRQDDLIKSRDKRKETPAAADNFVKVIKRIFNWAIEQKITTVANPAYKVAKIFKSEGHHTWTPAEIEKFRSHHPIGTQARAALEMLVGLGVRRSDVVRLGPQHEDRGLLTFIAWKNRNRFPVEVMVRIPKKMREALDAAITGTTTYLVNEAGKPYSVAGFGNQFKNWCIEAGLPHCSSHGLRKAAAVDLAEKGGSSEELKATFGWLKGETAEGYTRKARKRILAENAARRRRQSPDDPD</sequence>